<gene>
    <name evidence="2" type="ORF">TCIL3000_0_13090</name>
</gene>
<feature type="compositionally biased region" description="Basic and acidic residues" evidence="1">
    <location>
        <begin position="34"/>
        <end position="45"/>
    </location>
</feature>
<organism evidence="2 3">
    <name type="scientific">Trypanosoma congolense (strain IL3000)</name>
    <dbReference type="NCBI Taxonomy" id="1068625"/>
    <lineage>
        <taxon>Eukaryota</taxon>
        <taxon>Discoba</taxon>
        <taxon>Euglenozoa</taxon>
        <taxon>Kinetoplastea</taxon>
        <taxon>Metakinetoplastina</taxon>
        <taxon>Trypanosomatida</taxon>
        <taxon>Trypanosomatidae</taxon>
        <taxon>Trypanosoma</taxon>
        <taxon>Nannomonas</taxon>
    </lineage>
</organism>
<evidence type="ECO:0000256" key="1">
    <source>
        <dbReference type="SAM" id="MobiDB-lite"/>
    </source>
</evidence>
<feature type="region of interest" description="Disordered" evidence="1">
    <location>
        <begin position="141"/>
        <end position="175"/>
    </location>
</feature>
<protein>
    <submittedName>
        <fullName evidence="2">WGS project CAEQ00000000 data, annotated contig 495</fullName>
    </submittedName>
</protein>
<reference evidence="3" key="1">
    <citation type="submission" date="2011-07" db="EMBL/GenBank/DDBJ databases">
        <title>Divergent evolution of antigenic variation in African trypanosomes.</title>
        <authorList>
            <person name="Jackson A.P."/>
            <person name="Berry A."/>
            <person name="Allison H.C."/>
            <person name="Burton P."/>
            <person name="Anderson J."/>
            <person name="Aslett M."/>
            <person name="Brown R."/>
            <person name="Corton N."/>
            <person name="Harris D."/>
            <person name="Hauser H."/>
            <person name="Gamble J."/>
            <person name="Gilderthorp R."/>
            <person name="McQuillan J."/>
            <person name="Quail M.A."/>
            <person name="Sanders M."/>
            <person name="Van Tonder A."/>
            <person name="Ginger M.L."/>
            <person name="Donelson J.E."/>
            <person name="Field M.C."/>
            <person name="Barry J.D."/>
            <person name="Berriman M."/>
            <person name="Hertz-Fowler C."/>
        </authorList>
    </citation>
    <scope>NUCLEOTIDE SEQUENCE [LARGE SCALE GENOMIC DNA]</scope>
    <source>
        <strain evidence="3">IL3000</strain>
    </source>
</reference>
<dbReference type="Proteomes" id="UP000000702">
    <property type="component" value="Unassembled WGS sequence"/>
</dbReference>
<name>F9WGE9_TRYCI</name>
<sequence length="175" mass="19903">MNCFLFFLPPVTFHPEHFFFKTQKKKKRTSRQTDSQRSRSKEVTRGKKCHNSPVVPAFIGRMASSLTIACNPPLLSHFFILPTLLFTALFTRPPPAYFLSSSSLTPFSPLQLFPSFSCQLPPFRLQSYNIHPLLYVPSSPSHSFPTPPPPQRISKRKNNNNNKETANRSLSPPSI</sequence>
<dbReference type="EMBL" id="CAEQ01002265">
    <property type="protein sequence ID" value="CCD16385.1"/>
    <property type="molecule type" value="Genomic_DNA"/>
</dbReference>
<feature type="region of interest" description="Disordered" evidence="1">
    <location>
        <begin position="24"/>
        <end position="48"/>
    </location>
</feature>
<evidence type="ECO:0000313" key="3">
    <source>
        <dbReference type="Proteomes" id="UP000000702"/>
    </source>
</evidence>
<reference evidence="2 3" key="2">
    <citation type="journal article" date="2012" name="Proc. Natl. Acad. Sci. U.S.A.">
        <title>Antigenic diversity is generated by distinct evolutionary mechanisms in African trypanosome species.</title>
        <authorList>
            <person name="Jackson A.P."/>
            <person name="Berry A."/>
            <person name="Aslett M."/>
            <person name="Allison H.C."/>
            <person name="Burton P."/>
            <person name="Vavrova-Anderson J."/>
            <person name="Brown R."/>
            <person name="Browne H."/>
            <person name="Corton N."/>
            <person name="Hauser H."/>
            <person name="Gamble J."/>
            <person name="Gilderthorp R."/>
            <person name="Marcello L."/>
            <person name="McQuillan J."/>
            <person name="Otto T.D."/>
            <person name="Quail M.A."/>
            <person name="Sanders M.J."/>
            <person name="van Tonder A."/>
            <person name="Ginger M.L."/>
            <person name="Field M.C."/>
            <person name="Barry J.D."/>
            <person name="Hertz-Fowler C."/>
            <person name="Berriman M."/>
        </authorList>
    </citation>
    <scope>NUCLEOTIDE SEQUENCE [LARGE SCALE GENOMIC DNA]</scope>
    <source>
        <strain evidence="2 3">IL3000</strain>
    </source>
</reference>
<dbReference type="AlphaFoldDB" id="F9WGE9"/>
<dbReference type="VEuPathDB" id="TriTrypDB:TcIL3000_0_13090"/>
<keyword evidence="3" id="KW-1185">Reference proteome</keyword>
<comment type="caution">
    <text evidence="2">The sequence shown here is derived from an EMBL/GenBank/DDBJ whole genome shotgun (WGS) entry which is preliminary data.</text>
</comment>
<evidence type="ECO:0000313" key="2">
    <source>
        <dbReference type="EMBL" id="CCD16385.1"/>
    </source>
</evidence>
<accession>F9WGE9</accession>
<proteinExistence type="predicted"/>